<dbReference type="GO" id="GO:0003985">
    <property type="term" value="F:acetyl-CoA C-acetyltransferase activity"/>
    <property type="evidence" value="ECO:0007669"/>
    <property type="project" value="UniProtKB-EC"/>
</dbReference>
<feature type="active site" description="Acyl-thioester intermediate" evidence="6">
    <location>
        <position position="88"/>
    </location>
</feature>
<dbReference type="FunFam" id="3.40.47.10:FF:000010">
    <property type="entry name" value="Acetyl-CoA acetyltransferase (Thiolase)"/>
    <property type="match status" value="1"/>
</dbReference>
<dbReference type="PROSITE" id="PS00737">
    <property type="entry name" value="THIOLASE_2"/>
    <property type="match status" value="1"/>
</dbReference>
<gene>
    <name evidence="10" type="ORF">R0G89_01610</name>
</gene>
<dbReference type="PANTHER" id="PTHR18919">
    <property type="entry name" value="ACETYL-COA C-ACYLTRANSFERASE"/>
    <property type="match status" value="1"/>
</dbReference>
<dbReference type="RefSeq" id="WP_008840980.1">
    <property type="nucleotide sequence ID" value="NZ_CP050079.1"/>
</dbReference>
<feature type="active site" description="Proton acceptor" evidence="6">
    <location>
        <position position="378"/>
    </location>
</feature>
<protein>
    <recommendedName>
        <fullName evidence="2">acetyl-CoA C-acetyltransferase</fullName>
        <ecNumber evidence="2">2.3.1.9</ecNumber>
    </recommendedName>
    <alternativeName>
        <fullName evidence="5">Acetoacetyl-CoA thiolase</fullName>
    </alternativeName>
</protein>
<dbReference type="PIRSF" id="PIRSF000429">
    <property type="entry name" value="Ac-CoA_Ac_transf"/>
    <property type="match status" value="1"/>
</dbReference>
<dbReference type="PANTHER" id="PTHR18919:SF107">
    <property type="entry name" value="ACETYL-COA ACETYLTRANSFERASE, CYTOSOLIC"/>
    <property type="match status" value="1"/>
</dbReference>
<evidence type="ECO:0000256" key="2">
    <source>
        <dbReference type="ARBA" id="ARBA00012705"/>
    </source>
</evidence>
<dbReference type="Pfam" id="PF02803">
    <property type="entry name" value="Thiolase_C"/>
    <property type="match status" value="1"/>
</dbReference>
<dbReference type="Pfam" id="PF00108">
    <property type="entry name" value="Thiolase_N"/>
    <property type="match status" value="1"/>
</dbReference>
<dbReference type="CDD" id="cd00751">
    <property type="entry name" value="thiolase"/>
    <property type="match status" value="1"/>
</dbReference>
<dbReference type="EMBL" id="JAWJAV010000001">
    <property type="protein sequence ID" value="MDV2620431.1"/>
    <property type="molecule type" value="Genomic_DNA"/>
</dbReference>
<evidence type="ECO:0000313" key="10">
    <source>
        <dbReference type="EMBL" id="MDV2620431.1"/>
    </source>
</evidence>
<evidence type="ECO:0000256" key="7">
    <source>
        <dbReference type="RuleBase" id="RU003557"/>
    </source>
</evidence>
<feature type="domain" description="Thiolase C-terminal" evidence="9">
    <location>
        <begin position="269"/>
        <end position="390"/>
    </location>
</feature>
<evidence type="ECO:0000256" key="4">
    <source>
        <dbReference type="ARBA" id="ARBA00023315"/>
    </source>
</evidence>
<dbReference type="InterPro" id="IPR002155">
    <property type="entry name" value="Thiolase"/>
</dbReference>
<feature type="active site" description="Proton acceptor" evidence="6">
    <location>
        <position position="348"/>
    </location>
</feature>
<dbReference type="SUPFAM" id="SSF53901">
    <property type="entry name" value="Thiolase-like"/>
    <property type="match status" value="2"/>
</dbReference>
<feature type="domain" description="Thiolase N-terminal" evidence="8">
    <location>
        <begin position="4"/>
        <end position="261"/>
    </location>
</feature>
<dbReference type="InterPro" id="IPR020613">
    <property type="entry name" value="Thiolase_CS"/>
</dbReference>
<reference evidence="10" key="2">
    <citation type="submission" date="2023-10" db="EMBL/GenBank/DDBJ databases">
        <authorList>
            <person name="Khurajog B."/>
        </authorList>
    </citation>
    <scope>NUCLEOTIDE SEQUENCE</scope>
    <source>
        <strain evidence="10">BF9</strain>
    </source>
</reference>
<evidence type="ECO:0000256" key="1">
    <source>
        <dbReference type="ARBA" id="ARBA00010982"/>
    </source>
</evidence>
<evidence type="ECO:0000313" key="11">
    <source>
        <dbReference type="Proteomes" id="UP001280897"/>
    </source>
</evidence>
<dbReference type="InterPro" id="IPR020616">
    <property type="entry name" value="Thiolase_N"/>
</dbReference>
<dbReference type="Gene3D" id="3.40.47.10">
    <property type="match status" value="2"/>
</dbReference>
<keyword evidence="3 7" id="KW-0808">Transferase</keyword>
<comment type="similarity">
    <text evidence="1 7">Belongs to the thiolase-like superfamily. Thiolase family.</text>
</comment>
<sequence length="392" mass="41254">MDEIYIVAAKRTAIGKLGGSLKGFTAAELGGFAIKAAMEQANLEDNYVDQVLMGNVIQAGNGQNPARQAAVSAGINYSVPAITINDVCGSGISSINLAASLIASKQAKVVIAGGMESMSAAPLISRKSRFGQRLGNQVLEDAILSDALTDAWGHYHMGITAENVASKYHVSRREMDEFALASHRKAVDAQNNGRFDKEITSITINQADGKYLFNKDEAPRKDTTIEKLGNLKPAFKLDGEVTAGNSSGINDGAAALILASKEAVIAHGLKPLARWVNCSLIGLSPDMMGMGPYYAVNEVLKNAGLAKEDIDLYELNEAFAAQSIACIRKLKLKTENVNINGGAIALGHPVGASGARILVSLIYELHDQKLKRGLASLCVGGGMGVGTIIEAV</sequence>
<evidence type="ECO:0000256" key="5">
    <source>
        <dbReference type="ARBA" id="ARBA00030755"/>
    </source>
</evidence>
<organism evidence="10 11">
    <name type="scientific">Pediococcus acidilactici</name>
    <dbReference type="NCBI Taxonomy" id="1254"/>
    <lineage>
        <taxon>Bacteria</taxon>
        <taxon>Bacillati</taxon>
        <taxon>Bacillota</taxon>
        <taxon>Bacilli</taxon>
        <taxon>Lactobacillales</taxon>
        <taxon>Lactobacillaceae</taxon>
        <taxon>Pediococcus</taxon>
        <taxon>Pediococcus acidilactici group</taxon>
    </lineage>
</organism>
<dbReference type="NCBIfam" id="TIGR01930">
    <property type="entry name" value="AcCoA-C-Actrans"/>
    <property type="match status" value="1"/>
</dbReference>
<dbReference type="InterPro" id="IPR016039">
    <property type="entry name" value="Thiolase-like"/>
</dbReference>
<dbReference type="InterPro" id="IPR020615">
    <property type="entry name" value="Thiolase_acyl_enz_int_AS"/>
</dbReference>
<keyword evidence="4 7" id="KW-0012">Acyltransferase</keyword>
<dbReference type="GeneID" id="57365927"/>
<dbReference type="InterPro" id="IPR020610">
    <property type="entry name" value="Thiolase_AS"/>
</dbReference>
<reference evidence="10" key="1">
    <citation type="journal article" date="2023" name="PeerJ">
        <title>Selection and evaluation of lactic acid bacteria from chicken feces in Thailand as potential probiotics.</title>
        <authorList>
            <person name="Khurajog B."/>
            <person name="Disastra Y."/>
            <person name="Lawwyne L.D."/>
            <person name="Sirichokchatchawan W."/>
            <person name="Niyomtham W."/>
            <person name="Yindee J."/>
            <person name="Hampson D.J."/>
            <person name="Prapasarakul N."/>
        </authorList>
    </citation>
    <scope>NUCLEOTIDE SEQUENCE</scope>
    <source>
        <strain evidence="10">BF9</strain>
    </source>
</reference>
<dbReference type="EC" id="2.3.1.9" evidence="2"/>
<accession>A0AAW8YEZ0</accession>
<evidence type="ECO:0000259" key="8">
    <source>
        <dbReference type="Pfam" id="PF00108"/>
    </source>
</evidence>
<dbReference type="PROSITE" id="PS00098">
    <property type="entry name" value="THIOLASE_1"/>
    <property type="match status" value="1"/>
</dbReference>
<dbReference type="AlphaFoldDB" id="A0AAW8YEZ0"/>
<dbReference type="Proteomes" id="UP001280897">
    <property type="component" value="Unassembled WGS sequence"/>
</dbReference>
<proteinExistence type="inferred from homology"/>
<dbReference type="PROSITE" id="PS00099">
    <property type="entry name" value="THIOLASE_3"/>
    <property type="match status" value="1"/>
</dbReference>
<evidence type="ECO:0000256" key="6">
    <source>
        <dbReference type="PIRSR" id="PIRSR000429-1"/>
    </source>
</evidence>
<dbReference type="InterPro" id="IPR020617">
    <property type="entry name" value="Thiolase_C"/>
</dbReference>
<evidence type="ECO:0000256" key="3">
    <source>
        <dbReference type="ARBA" id="ARBA00022679"/>
    </source>
</evidence>
<name>A0AAW8YEZ0_PEDAC</name>
<comment type="caution">
    <text evidence="10">The sequence shown here is derived from an EMBL/GenBank/DDBJ whole genome shotgun (WGS) entry which is preliminary data.</text>
</comment>
<evidence type="ECO:0000259" key="9">
    <source>
        <dbReference type="Pfam" id="PF02803"/>
    </source>
</evidence>